<gene>
    <name evidence="1" type="ORF">OJ962_29475</name>
</gene>
<dbReference type="Proteomes" id="UP001147700">
    <property type="component" value="Unassembled WGS sequence"/>
</dbReference>
<evidence type="ECO:0000313" key="2">
    <source>
        <dbReference type="Proteomes" id="UP001147700"/>
    </source>
</evidence>
<comment type="caution">
    <text evidence="1">The sequence shown here is derived from an EMBL/GenBank/DDBJ whole genome shotgun (WGS) entry which is preliminary data.</text>
</comment>
<dbReference type="RefSeq" id="WP_202958593.1">
    <property type="nucleotide sequence ID" value="NZ_JAPCID010000062.1"/>
</dbReference>
<protein>
    <submittedName>
        <fullName evidence="1">Uncharacterized protein</fullName>
    </submittedName>
</protein>
<organism evidence="1 2">
    <name type="scientific">Solirubrobacter deserti</name>
    <dbReference type="NCBI Taxonomy" id="2282478"/>
    <lineage>
        <taxon>Bacteria</taxon>
        <taxon>Bacillati</taxon>
        <taxon>Actinomycetota</taxon>
        <taxon>Thermoleophilia</taxon>
        <taxon>Solirubrobacterales</taxon>
        <taxon>Solirubrobacteraceae</taxon>
        <taxon>Solirubrobacter</taxon>
    </lineage>
</organism>
<accession>A0ABT4RTE8</accession>
<keyword evidence="2" id="KW-1185">Reference proteome</keyword>
<evidence type="ECO:0000313" key="1">
    <source>
        <dbReference type="EMBL" id="MDA0141658.1"/>
    </source>
</evidence>
<dbReference type="EMBL" id="JAPCID010000062">
    <property type="protein sequence ID" value="MDA0141658.1"/>
    <property type="molecule type" value="Genomic_DNA"/>
</dbReference>
<sequence>MSIFRLGDQTPPEPRRITDTVIERLEHQFEVDPDLMQITPQQDMPVWDSRRIFNARWDHLDWMHAHFADEVLLAGELSETMPEDHS</sequence>
<name>A0ABT4RTE8_9ACTN</name>
<proteinExistence type="predicted"/>
<reference evidence="1" key="1">
    <citation type="submission" date="2022-10" db="EMBL/GenBank/DDBJ databases">
        <title>The WGS of Solirubrobacter sp. CPCC 204708.</title>
        <authorList>
            <person name="Jiang Z."/>
        </authorList>
    </citation>
    <scope>NUCLEOTIDE SEQUENCE</scope>
    <source>
        <strain evidence="1">CPCC 204708</strain>
    </source>
</reference>